<dbReference type="RefSeq" id="XP_003864627.1">
    <property type="nucleotide sequence ID" value="XM_003864579.1"/>
</dbReference>
<reference evidence="3" key="2">
    <citation type="submission" date="2011-01" db="EMBL/GenBank/DDBJ databases">
        <authorList>
            <person name="Zhao B.P."/>
            <person name="Ren Z.A."/>
            <person name="Li C.D."/>
        </authorList>
    </citation>
    <scope>NUCLEOTIDE SEQUENCE</scope>
    <source>
        <strain evidence="3">BPK282A1</strain>
    </source>
</reference>
<dbReference type="AlphaFoldDB" id="A0A3Q8ILR1"/>
<dbReference type="Proteomes" id="UP000008980">
    <property type="component" value="Chromosome 35"/>
</dbReference>
<dbReference type="EMBL" id="RHLC01000003">
    <property type="protein sequence ID" value="TPP44322.1"/>
    <property type="molecule type" value="Genomic_DNA"/>
</dbReference>
<reference evidence="2 6" key="4">
    <citation type="journal article" date="2018" name="Sci. Rep.">
        <title>A complete Leishmania donovani reference genome identifies novel genetic variations associated with virulence.</title>
        <authorList>
            <person name="Lypaczewski P."/>
            <person name="Hoshizaki J."/>
            <person name="Zhang W.-W."/>
            <person name="McCall L.-I."/>
            <person name="Torcivia-Rodriguez J."/>
            <person name="Simonyan V."/>
            <person name="Kaur A."/>
            <person name="Dewar K."/>
            <person name="Matlashewski G."/>
        </authorList>
    </citation>
    <scope>NUCLEOTIDE SEQUENCE [LARGE SCALE GENOMIC DNA]</scope>
    <source>
        <strain evidence="2 6">LdCL</strain>
    </source>
</reference>
<evidence type="ECO:0000313" key="3">
    <source>
        <dbReference type="EMBL" id="CBZ37945.1"/>
    </source>
</evidence>
<dbReference type="KEGG" id="ldo:LDBPK_350340"/>
<evidence type="ECO:0000313" key="5">
    <source>
        <dbReference type="Proteomes" id="UP000008980"/>
    </source>
</evidence>
<protein>
    <submittedName>
        <fullName evidence="2">Uncharacterized protein</fullName>
    </submittedName>
</protein>
<evidence type="ECO:0000313" key="2">
    <source>
        <dbReference type="EMBL" id="AYU82834.1"/>
    </source>
</evidence>
<reference evidence="7" key="5">
    <citation type="submission" date="2019-02" db="EMBL/GenBank/DDBJ databases">
        <title>FDA dAtabase for Regulatory Grade micrObial Sequences (FDA-ARGOS): Supporting development and validation of Infectious Disease Dx tests.</title>
        <authorList>
            <person name="Duncan R."/>
            <person name="Fisher C."/>
            <person name="Tallon L."/>
            <person name="Sadzewicz L."/>
            <person name="Sengamalay N."/>
            <person name="Ott S."/>
            <person name="Godinez A."/>
            <person name="Nagaraj S."/>
            <person name="Vavikolanu K."/>
            <person name="Nadendla S."/>
            <person name="Aluvathingal J."/>
            <person name="Sichtig H."/>
        </authorList>
    </citation>
    <scope>NUCLEOTIDE SEQUENCE [LARGE SCALE GENOMIC DNA]</scope>
    <source>
        <strain evidence="7">FDAARGOS_361</strain>
    </source>
</reference>
<feature type="region of interest" description="Disordered" evidence="1">
    <location>
        <begin position="331"/>
        <end position="353"/>
    </location>
</feature>
<reference evidence="5" key="3">
    <citation type="submission" date="2011-02" db="EMBL/GenBank/DDBJ databases">
        <title>Whole genome sequencing of Leishmania donovani clinical lines reveals dynamic variation related to drug resistance.</title>
        <authorList>
            <person name="Downing T."/>
            <person name="Imamura H."/>
            <person name="Sanders M."/>
            <person name="Decuypere S."/>
            <person name="Hertz-Fowler C."/>
            <person name="Clark T.G."/>
            <person name="Rijal S."/>
            <person name="Sundar S."/>
            <person name="Quail M.A."/>
            <person name="De Doncker S."/>
            <person name="Maes I."/>
            <person name="Vanaerschot M."/>
            <person name="Stark O."/>
            <person name="Schonian G."/>
            <person name="Dujardin J.C."/>
            <person name="Berriman M."/>
        </authorList>
    </citation>
    <scope>NUCLEOTIDE SEQUENCE [LARGE SCALE GENOMIC DNA]</scope>
    <source>
        <strain evidence="5">BPK282A1</strain>
    </source>
</reference>
<dbReference type="OMA" id="VEPMCIK"/>
<name>A0A3Q8ILR1_LEIDO</name>
<dbReference type="EMBL" id="FR799622">
    <property type="protein sequence ID" value="CBZ37945.1"/>
    <property type="molecule type" value="Genomic_DNA"/>
</dbReference>
<dbReference type="OrthoDB" id="411785at2759"/>
<reference evidence="3 5" key="1">
    <citation type="journal article" date="2011" name="Genome Res.">
        <title>Whole genome sequencing of multiple Leishmania donovani clinical isolates provides insights into population structure and mechanisms of drug resistance.</title>
        <authorList>
            <person name="Downing T."/>
            <person name="Imamura H."/>
            <person name="Decuypere S."/>
            <person name="Clark T.G."/>
            <person name="Coombs G.H."/>
            <person name="Cotton J.A."/>
            <person name="Hilley J.D."/>
            <person name="de Doncker S."/>
            <person name="Maes I."/>
            <person name="Mottram J.C."/>
            <person name="Quail M.A."/>
            <person name="Rijal S."/>
            <person name="Sanders M."/>
            <person name="Schonian G."/>
            <person name="Stark O."/>
            <person name="Sundar S."/>
            <person name="Vanaerschot M."/>
            <person name="Hertz-Fowler C."/>
            <person name="Dujardin J.C."/>
            <person name="Berriman M."/>
        </authorList>
    </citation>
    <scope>NUCLEOTIDE SEQUENCE [LARGE SCALE GENOMIC DNA]</scope>
    <source>
        <strain evidence="3 5">BPK282A1</strain>
    </source>
</reference>
<dbReference type="GeneID" id="13387505"/>
<dbReference type="Proteomes" id="UP000318447">
    <property type="component" value="Unassembled WGS sequence"/>
</dbReference>
<dbReference type="InterPro" id="IPR029063">
    <property type="entry name" value="SAM-dependent_MTases_sf"/>
</dbReference>
<dbReference type="EMBL" id="CP029534">
    <property type="protein sequence ID" value="AYU82834.1"/>
    <property type="molecule type" value="Genomic_DNA"/>
</dbReference>
<evidence type="ECO:0000313" key="6">
    <source>
        <dbReference type="Proteomes" id="UP000274082"/>
    </source>
</evidence>
<dbReference type="VEuPathDB" id="TriTrypDB:LdBPK_350340.1"/>
<organism evidence="2 6">
    <name type="scientific">Leishmania donovani</name>
    <dbReference type="NCBI Taxonomy" id="5661"/>
    <lineage>
        <taxon>Eukaryota</taxon>
        <taxon>Discoba</taxon>
        <taxon>Euglenozoa</taxon>
        <taxon>Kinetoplastea</taxon>
        <taxon>Metakinetoplastina</taxon>
        <taxon>Trypanosomatida</taxon>
        <taxon>Trypanosomatidae</taxon>
        <taxon>Leishmaniinae</taxon>
        <taxon>Leishmania</taxon>
    </lineage>
</organism>
<dbReference type="VEuPathDB" id="TriTrypDB:LdCL_350008400"/>
<dbReference type="VEuPathDB" id="TriTrypDB:LDHU3_35.0440"/>
<dbReference type="Gene3D" id="3.40.50.150">
    <property type="entry name" value="Vaccinia Virus protein VP39"/>
    <property type="match status" value="1"/>
</dbReference>
<sequence>MPTYFFRIPSLQVCTVSFFGGGTLVLGSGLWDLMRSRRNAVPVFNSTTVVKTEESARYPCEKIKGFDVVVRSFYVSVATDTDGHAPAPALSLLARFRRLSGLFSNETHRVDNADLTKTTAADQPVRLVVRDAKDSDGGADTRLIAAAHWPPGTSKYAALILEPTPRTSDDSSAALPAQSRSLLRQFADGATHQSLSRCNPRSTLLHMACESDPAYLGAPYLRVLLSAFLLLPATLSQLNVAVLGVGGGSLPLFLQQYFAPRLHRCDLVDVEPMCIKAAVEQLGMKELLNTVALRCEGGGVHYYLEDAVDYLSHRVGDADCRTGCPLQAGSGRSAGSGEGASAAPHHGTPVFHDAVQPTPAAARATSAKRQRQLDLLFVDLFVGSELDTTVTSHEFLCLCRGSLSPHGVAAFNLPAADKRFVQRCNEVFGSRNVYRIPVPASSNEVVLARGGPKNSGAVADAPHLSHRLLFRRAQELSAHYRLPYDLANHYPVWWRLW</sequence>
<evidence type="ECO:0000313" key="4">
    <source>
        <dbReference type="EMBL" id="TPP44322.1"/>
    </source>
</evidence>
<evidence type="ECO:0000256" key="1">
    <source>
        <dbReference type="SAM" id="MobiDB-lite"/>
    </source>
</evidence>
<proteinExistence type="predicted"/>
<gene>
    <name evidence="4" type="ORF">CGC21_5775</name>
    <name evidence="3" type="ORF">LDBPK_350340</name>
    <name evidence="2" type="ORF">LdCL_350008400</name>
</gene>
<accession>A0A3Q8ILR1</accession>
<dbReference type="SUPFAM" id="SSF53335">
    <property type="entry name" value="S-adenosyl-L-methionine-dependent methyltransferases"/>
    <property type="match status" value="1"/>
</dbReference>
<accession>E9BRR6</accession>
<keyword evidence="6" id="KW-1185">Reference proteome</keyword>
<dbReference type="Proteomes" id="UP000274082">
    <property type="component" value="Chromosome 35"/>
</dbReference>
<evidence type="ECO:0000313" key="7">
    <source>
        <dbReference type="Proteomes" id="UP000318447"/>
    </source>
</evidence>
<reference evidence="4" key="6">
    <citation type="submission" date="2019-02" db="EMBL/GenBank/DDBJ databases">
        <title>FDA dAtabase for Regulatory Grade micrObial Sequences (FDA-ARGOS): Supporting development and validation of Infectious Disease Dx tests.</title>
        <authorList>
            <person name="Duncan R."/>
            <person name="Fisher C."/>
            <person name="Tallon L.J."/>
            <person name="Sadzewicz L."/>
            <person name="Sengamalay N."/>
            <person name="Ott S."/>
            <person name="Godinez A."/>
            <person name="Nagaraj S."/>
            <person name="Nadendla S."/>
            <person name="Sichtig H."/>
        </authorList>
    </citation>
    <scope>NUCLEOTIDE SEQUENCE</scope>
    <source>
        <strain evidence="4">FDAARGOS_361</strain>
    </source>
</reference>